<feature type="transmembrane region" description="Helical" evidence="2">
    <location>
        <begin position="109"/>
        <end position="128"/>
    </location>
</feature>
<dbReference type="PANTHER" id="PTHR11247:SF40">
    <property type="entry name" value="LIPID PHOSPHATE PHOSPHATASE EPSILON 1, CHLOROPLASTIC"/>
    <property type="match status" value="1"/>
</dbReference>
<evidence type="ECO:0000256" key="2">
    <source>
        <dbReference type="SAM" id="Phobius"/>
    </source>
</evidence>
<keyword evidence="1" id="KW-0378">Hydrolase</keyword>
<dbReference type="GO" id="GO:0006487">
    <property type="term" value="P:protein N-linked glycosylation"/>
    <property type="evidence" value="ECO:0007669"/>
    <property type="project" value="TreeGrafter"/>
</dbReference>
<dbReference type="GO" id="GO:0047874">
    <property type="term" value="F:dolichyldiphosphatase activity"/>
    <property type="evidence" value="ECO:0007669"/>
    <property type="project" value="TreeGrafter"/>
</dbReference>
<dbReference type="Proteomes" id="UP001367508">
    <property type="component" value="Unassembled WGS sequence"/>
</dbReference>
<dbReference type="Gene3D" id="1.20.144.10">
    <property type="entry name" value="Phosphatidic acid phosphatase type 2/haloperoxidase"/>
    <property type="match status" value="1"/>
</dbReference>
<dbReference type="SMART" id="SM00014">
    <property type="entry name" value="acidPPc"/>
    <property type="match status" value="1"/>
</dbReference>
<gene>
    <name evidence="4" type="ORF">VNO77_02017</name>
</gene>
<feature type="domain" description="Phosphatidic acid phosphatase type 2/haloperoxidase" evidence="3">
    <location>
        <begin position="71"/>
        <end position="179"/>
    </location>
</feature>
<dbReference type="SUPFAM" id="SSF48317">
    <property type="entry name" value="Acid phosphatase/Vanadium-dependent haloperoxidase"/>
    <property type="match status" value="1"/>
</dbReference>
<dbReference type="Pfam" id="PF01569">
    <property type="entry name" value="PAP2"/>
    <property type="match status" value="1"/>
</dbReference>
<feature type="transmembrane region" description="Helical" evidence="2">
    <location>
        <begin position="164"/>
        <end position="182"/>
    </location>
</feature>
<dbReference type="InterPro" id="IPR000326">
    <property type="entry name" value="PAP2/HPO"/>
</dbReference>
<keyword evidence="5" id="KW-1185">Reference proteome</keyword>
<protein>
    <recommendedName>
        <fullName evidence="3">Phosphatidic acid phosphatase type 2/haloperoxidase domain-containing protein</fullName>
    </recommendedName>
</protein>
<feature type="transmembrane region" description="Helical" evidence="2">
    <location>
        <begin position="194"/>
        <end position="217"/>
    </location>
</feature>
<evidence type="ECO:0000259" key="3">
    <source>
        <dbReference type="SMART" id="SM00014"/>
    </source>
</evidence>
<keyword evidence="2" id="KW-0472">Membrane</keyword>
<feature type="transmembrane region" description="Helical" evidence="2">
    <location>
        <begin position="47"/>
        <end position="65"/>
    </location>
</feature>
<keyword evidence="2" id="KW-0812">Transmembrane</keyword>
<proteinExistence type="predicted"/>
<name>A0AAN9MSA0_CANGL</name>
<dbReference type="GO" id="GO:0008610">
    <property type="term" value="P:lipid biosynthetic process"/>
    <property type="evidence" value="ECO:0007669"/>
    <property type="project" value="TreeGrafter"/>
</dbReference>
<accession>A0AAN9MSA0</accession>
<evidence type="ECO:0000313" key="4">
    <source>
        <dbReference type="EMBL" id="KAK7360045.1"/>
    </source>
</evidence>
<dbReference type="GO" id="GO:0005789">
    <property type="term" value="C:endoplasmic reticulum membrane"/>
    <property type="evidence" value="ECO:0007669"/>
    <property type="project" value="TreeGrafter"/>
</dbReference>
<dbReference type="PANTHER" id="PTHR11247">
    <property type="entry name" value="PALMITOYL-PROTEIN THIOESTERASE/DOLICHYLDIPHOSPHATASE 1"/>
    <property type="match status" value="1"/>
</dbReference>
<evidence type="ECO:0000256" key="1">
    <source>
        <dbReference type="ARBA" id="ARBA00022801"/>
    </source>
</evidence>
<reference evidence="4 5" key="1">
    <citation type="submission" date="2024-01" db="EMBL/GenBank/DDBJ databases">
        <title>The genomes of 5 underutilized Papilionoideae crops provide insights into root nodulation and disease resistanc.</title>
        <authorList>
            <person name="Jiang F."/>
        </authorList>
    </citation>
    <scope>NUCLEOTIDE SEQUENCE [LARGE SCALE GENOMIC DNA]</scope>
    <source>
        <strain evidence="4">LVBAO_FW01</strain>
        <tissue evidence="4">Leaves</tissue>
    </source>
</reference>
<keyword evidence="2" id="KW-1133">Transmembrane helix</keyword>
<dbReference type="InterPro" id="IPR036938">
    <property type="entry name" value="PAP2/HPO_sf"/>
</dbReference>
<organism evidence="4 5">
    <name type="scientific">Canavalia gladiata</name>
    <name type="common">Sword bean</name>
    <name type="synonym">Dolichos gladiatus</name>
    <dbReference type="NCBI Taxonomy" id="3824"/>
    <lineage>
        <taxon>Eukaryota</taxon>
        <taxon>Viridiplantae</taxon>
        <taxon>Streptophyta</taxon>
        <taxon>Embryophyta</taxon>
        <taxon>Tracheophyta</taxon>
        <taxon>Spermatophyta</taxon>
        <taxon>Magnoliopsida</taxon>
        <taxon>eudicotyledons</taxon>
        <taxon>Gunneridae</taxon>
        <taxon>Pentapetalae</taxon>
        <taxon>rosids</taxon>
        <taxon>fabids</taxon>
        <taxon>Fabales</taxon>
        <taxon>Fabaceae</taxon>
        <taxon>Papilionoideae</taxon>
        <taxon>50 kb inversion clade</taxon>
        <taxon>NPAAA clade</taxon>
        <taxon>indigoferoid/millettioid clade</taxon>
        <taxon>Phaseoleae</taxon>
        <taxon>Canavalia</taxon>
    </lineage>
</organism>
<dbReference type="EMBL" id="JAYMYQ010000001">
    <property type="protein sequence ID" value="KAK7360045.1"/>
    <property type="molecule type" value="Genomic_DNA"/>
</dbReference>
<dbReference type="AlphaFoldDB" id="A0AAN9MSA0"/>
<sequence>MNGFTRISAFKDGQSDEHVGVLEQEAFIDGSSKFGPKLLFQKMESTLNGLSKWIVCTLFGFFILWRHDAEALWFTTGSMLNGMLSISLKKILNQKRPSNLKSDPGMPSSHAQSIFFIAMFIILSSVEWLGINEISISSSVQLLAFASYFSYLRVSQKLHRVSQVVVGAIMGSICSILWYWLWSAFMLHAFASSLWVRLILILGSARICIGFLLFEILQWLKDKYSLMNI</sequence>
<comment type="caution">
    <text evidence="4">The sequence shown here is derived from an EMBL/GenBank/DDBJ whole genome shotgun (WGS) entry which is preliminary data.</text>
</comment>
<evidence type="ECO:0000313" key="5">
    <source>
        <dbReference type="Proteomes" id="UP001367508"/>
    </source>
</evidence>